<dbReference type="Gene3D" id="3.30.2310.20">
    <property type="entry name" value="RelE-like"/>
    <property type="match status" value="1"/>
</dbReference>
<dbReference type="OrthoDB" id="97626at2157"/>
<evidence type="ECO:0000313" key="2">
    <source>
        <dbReference type="EMBL" id="PWR72876.1"/>
    </source>
</evidence>
<dbReference type="PANTHER" id="PTHR35601">
    <property type="entry name" value="TOXIN RELE"/>
    <property type="match status" value="1"/>
</dbReference>
<organism evidence="2 3">
    <name type="scientific">Methanospirillum lacunae</name>
    <dbReference type="NCBI Taxonomy" id="668570"/>
    <lineage>
        <taxon>Archaea</taxon>
        <taxon>Methanobacteriati</taxon>
        <taxon>Methanobacteriota</taxon>
        <taxon>Stenosarchaea group</taxon>
        <taxon>Methanomicrobia</taxon>
        <taxon>Methanomicrobiales</taxon>
        <taxon>Methanospirillaceae</taxon>
        <taxon>Methanospirillum</taxon>
    </lineage>
</organism>
<keyword evidence="1" id="KW-1277">Toxin-antitoxin system</keyword>
<dbReference type="AlphaFoldDB" id="A0A2V2N542"/>
<evidence type="ECO:0000313" key="3">
    <source>
        <dbReference type="Proteomes" id="UP000245657"/>
    </source>
</evidence>
<dbReference type="InterPro" id="IPR035093">
    <property type="entry name" value="RelE/ParE_toxin_dom_sf"/>
</dbReference>
<dbReference type="GeneID" id="97548783"/>
<protein>
    <submittedName>
        <fullName evidence="2">Type II toxin-antitoxin system RelE/ParE family toxin</fullName>
    </submittedName>
</protein>
<accession>A0A2V2N542</accession>
<dbReference type="EMBL" id="QGMY01000006">
    <property type="protein sequence ID" value="PWR72876.1"/>
    <property type="molecule type" value="Genomic_DNA"/>
</dbReference>
<evidence type="ECO:0000256" key="1">
    <source>
        <dbReference type="ARBA" id="ARBA00022649"/>
    </source>
</evidence>
<dbReference type="Pfam" id="PF05016">
    <property type="entry name" value="ParE_toxin"/>
    <property type="match status" value="1"/>
</dbReference>
<comment type="caution">
    <text evidence="2">The sequence shown here is derived from an EMBL/GenBank/DDBJ whole genome shotgun (WGS) entry which is preliminary data.</text>
</comment>
<reference evidence="2 3" key="1">
    <citation type="submission" date="2018-05" db="EMBL/GenBank/DDBJ databases">
        <title>Draft genome of Methanospirillum lacunae Ki8-1.</title>
        <authorList>
            <person name="Dueholm M.S."/>
            <person name="Nielsen P.H."/>
            <person name="Bakmann L.F."/>
            <person name="Otzen D.E."/>
        </authorList>
    </citation>
    <scope>NUCLEOTIDE SEQUENCE [LARGE SCALE GENOMIC DNA]</scope>
    <source>
        <strain evidence="2 3">Ki8-1</strain>
    </source>
</reference>
<name>A0A2V2N542_9EURY</name>
<dbReference type="RefSeq" id="WP_109968387.1">
    <property type="nucleotide sequence ID" value="NZ_CP176093.1"/>
</dbReference>
<dbReference type="Proteomes" id="UP000245657">
    <property type="component" value="Unassembled WGS sequence"/>
</dbReference>
<gene>
    <name evidence="2" type="ORF">DK846_06135</name>
</gene>
<dbReference type="InterPro" id="IPR007712">
    <property type="entry name" value="RelE/ParE_toxin"/>
</dbReference>
<proteinExistence type="predicted"/>
<sequence length="89" mass="10608">MFTLVFSHSAEQGFKQIPKEYRLTIYQRLEDLCHLENPLLFLKKLKSPDGARRYSLRVGIFRVILKIEDDTMVIIVLDAGHRKHVYRKY</sequence>
<keyword evidence="3" id="KW-1185">Reference proteome</keyword>
<dbReference type="SUPFAM" id="SSF143011">
    <property type="entry name" value="RelE-like"/>
    <property type="match status" value="1"/>
</dbReference>
<dbReference type="PANTHER" id="PTHR35601:SF1">
    <property type="entry name" value="TOXIN RELE"/>
    <property type="match status" value="1"/>
</dbReference>